<gene>
    <name evidence="1" type="ORF">D8Y22_15515</name>
</gene>
<dbReference type="AlphaFoldDB" id="A0A4S3TLQ2"/>
<protein>
    <submittedName>
        <fullName evidence="1">Uncharacterized protein</fullName>
    </submittedName>
</protein>
<evidence type="ECO:0000313" key="1">
    <source>
        <dbReference type="EMBL" id="THE63925.1"/>
    </source>
</evidence>
<dbReference type="EMBL" id="RBZW01000055">
    <property type="protein sequence ID" value="THE63925.1"/>
    <property type="molecule type" value="Genomic_DNA"/>
</dbReference>
<sequence length="74" mass="8228">MRIAIELHIVSRASDYVMNVSGLVETITTEHGSHERKTALLGEIRKRDKAIIQMLKDVGVLNDPDSQKASALEQ</sequence>
<keyword evidence="2" id="KW-1185">Reference proteome</keyword>
<name>A0A4S3TLQ2_9EURY</name>
<evidence type="ECO:0000313" key="2">
    <source>
        <dbReference type="Proteomes" id="UP000318864"/>
    </source>
</evidence>
<proteinExistence type="predicted"/>
<accession>A0A4S3TLQ2</accession>
<organism evidence="1 2">
    <name type="scientific">Salinadaptatus halalkaliphilus</name>
    <dbReference type="NCBI Taxonomy" id="2419781"/>
    <lineage>
        <taxon>Archaea</taxon>
        <taxon>Methanobacteriati</taxon>
        <taxon>Methanobacteriota</taxon>
        <taxon>Stenosarchaea group</taxon>
        <taxon>Halobacteria</taxon>
        <taxon>Halobacteriales</taxon>
        <taxon>Natrialbaceae</taxon>
        <taxon>Salinadaptatus</taxon>
    </lineage>
</organism>
<comment type="caution">
    <text evidence="1">The sequence shown here is derived from an EMBL/GenBank/DDBJ whole genome shotgun (WGS) entry which is preliminary data.</text>
</comment>
<dbReference type="Proteomes" id="UP000318864">
    <property type="component" value="Unassembled WGS sequence"/>
</dbReference>
<reference evidence="1 2" key="1">
    <citation type="submission" date="2018-10" db="EMBL/GenBank/DDBJ databases">
        <title>Natronolimnobius sp. XQ-INN 246 isolated from Inner Mongolia Autonomous Region of China.</title>
        <authorList>
            <person name="Xue Q."/>
        </authorList>
    </citation>
    <scope>NUCLEOTIDE SEQUENCE [LARGE SCALE GENOMIC DNA]</scope>
    <source>
        <strain evidence="1 2">XQ-INN 246</strain>
    </source>
</reference>